<sequence length="245" mass="26620">MAYPPVFVFDCDGTLLDSMGMWLSCQPKLLASYGVETTPDDFARFEHLSFEDECAAYHETWGVGNSGKEVLDRFNDMLEQEYSQNIVVLPGVVDFLESASEAGIALAIATSTPAHLVRLGLSANGLDRFFPEVTTTGEAGRSKEHPDVYDLALRRACERCNLADVSRSDVWVFEDAPFGLLSAGRAGYNTVGIFDPAGRGTREEVFSLADIAIDSFKELSLKRIAEYPASSHAGGSLSLDAEGRS</sequence>
<dbReference type="PANTHER" id="PTHR18901:SF38">
    <property type="entry name" value="PSEUDOURIDINE-5'-PHOSPHATASE"/>
    <property type="match status" value="1"/>
</dbReference>
<dbReference type="STRING" id="1118060.GCA_000311845_01189"/>
<dbReference type="Proteomes" id="UP000196560">
    <property type="component" value="Unassembled WGS sequence"/>
</dbReference>
<dbReference type="InterPro" id="IPR006439">
    <property type="entry name" value="HAD-SF_hydro_IA"/>
</dbReference>
<name>A0A1Y3U4J9_9ACTN</name>
<dbReference type="InterPro" id="IPR023198">
    <property type="entry name" value="PGP-like_dom2"/>
</dbReference>
<comment type="caution">
    <text evidence="1">The sequence shown here is derived from an EMBL/GenBank/DDBJ whole genome shotgun (WGS) entry which is preliminary data.</text>
</comment>
<protein>
    <recommendedName>
        <fullName evidence="3">HAD family hydrolase</fullName>
    </recommendedName>
</protein>
<dbReference type="CDD" id="cd07505">
    <property type="entry name" value="HAD_BPGM-like"/>
    <property type="match status" value="1"/>
</dbReference>
<proteinExistence type="predicted"/>
<dbReference type="Gene3D" id="3.40.50.1000">
    <property type="entry name" value="HAD superfamily/HAD-like"/>
    <property type="match status" value="1"/>
</dbReference>
<evidence type="ECO:0000313" key="1">
    <source>
        <dbReference type="EMBL" id="OUN43671.1"/>
    </source>
</evidence>
<dbReference type="PANTHER" id="PTHR18901">
    <property type="entry name" value="2-DEOXYGLUCOSE-6-PHOSPHATE PHOSPHATASE 2"/>
    <property type="match status" value="1"/>
</dbReference>
<organism evidence="1 2">
    <name type="scientific">Enorma massiliensis</name>
    <dbReference type="NCBI Taxonomy" id="1472761"/>
    <lineage>
        <taxon>Bacteria</taxon>
        <taxon>Bacillati</taxon>
        <taxon>Actinomycetota</taxon>
        <taxon>Coriobacteriia</taxon>
        <taxon>Coriobacteriales</taxon>
        <taxon>Coriobacteriaceae</taxon>
        <taxon>Enorma</taxon>
    </lineage>
</organism>
<dbReference type="GO" id="GO:0016791">
    <property type="term" value="F:phosphatase activity"/>
    <property type="evidence" value="ECO:0007669"/>
    <property type="project" value="TreeGrafter"/>
</dbReference>
<dbReference type="SUPFAM" id="SSF56784">
    <property type="entry name" value="HAD-like"/>
    <property type="match status" value="1"/>
</dbReference>
<keyword evidence="2" id="KW-1185">Reference proteome</keyword>
<dbReference type="AlphaFoldDB" id="A0A1Y3U4J9"/>
<accession>A0A1Y3U4J9</accession>
<dbReference type="InterPro" id="IPR023214">
    <property type="entry name" value="HAD_sf"/>
</dbReference>
<dbReference type="NCBIfam" id="TIGR01509">
    <property type="entry name" value="HAD-SF-IA-v3"/>
    <property type="match status" value="1"/>
</dbReference>
<reference evidence="2" key="1">
    <citation type="submission" date="2017-04" db="EMBL/GenBank/DDBJ databases">
        <title>Function of individual gut microbiota members based on whole genome sequencing of pure cultures obtained from chicken caecum.</title>
        <authorList>
            <person name="Medvecky M."/>
            <person name="Cejkova D."/>
            <person name="Polansky O."/>
            <person name="Karasova D."/>
            <person name="Kubasova T."/>
            <person name="Cizek A."/>
            <person name="Rychlik I."/>
        </authorList>
    </citation>
    <scope>NUCLEOTIDE SEQUENCE [LARGE SCALE GENOMIC DNA]</scope>
    <source>
        <strain evidence="2">An70</strain>
    </source>
</reference>
<evidence type="ECO:0008006" key="3">
    <source>
        <dbReference type="Google" id="ProtNLM"/>
    </source>
</evidence>
<evidence type="ECO:0000313" key="2">
    <source>
        <dbReference type="Proteomes" id="UP000196560"/>
    </source>
</evidence>
<gene>
    <name evidence="1" type="ORF">B5G21_02985</name>
</gene>
<dbReference type="RefSeq" id="WP_019128490.1">
    <property type="nucleotide sequence ID" value="NZ_NFHO01000003.1"/>
</dbReference>
<dbReference type="Pfam" id="PF13419">
    <property type="entry name" value="HAD_2"/>
    <property type="match status" value="1"/>
</dbReference>
<dbReference type="SFLD" id="SFLDG01129">
    <property type="entry name" value="C1.5:_HAD__Beta-PGM__Phosphata"/>
    <property type="match status" value="1"/>
</dbReference>
<dbReference type="SFLD" id="SFLDS00003">
    <property type="entry name" value="Haloacid_Dehalogenase"/>
    <property type="match status" value="1"/>
</dbReference>
<dbReference type="eggNOG" id="COG0637">
    <property type="taxonomic scope" value="Bacteria"/>
</dbReference>
<dbReference type="GeneID" id="98653426"/>
<dbReference type="InterPro" id="IPR041492">
    <property type="entry name" value="HAD_2"/>
</dbReference>
<dbReference type="InterPro" id="IPR036412">
    <property type="entry name" value="HAD-like_sf"/>
</dbReference>
<dbReference type="Gene3D" id="1.10.150.240">
    <property type="entry name" value="Putative phosphatase, domain 2"/>
    <property type="match status" value="1"/>
</dbReference>
<dbReference type="EMBL" id="NFHO01000003">
    <property type="protein sequence ID" value="OUN43671.1"/>
    <property type="molecule type" value="Genomic_DNA"/>
</dbReference>